<keyword evidence="4" id="KW-1185">Reference proteome</keyword>
<evidence type="ECO:0000313" key="3">
    <source>
        <dbReference type="EMBL" id="PKI43654.1"/>
    </source>
</evidence>
<name>A0A2I0II39_PUNGR</name>
<keyword evidence="2" id="KW-1133">Transmembrane helix</keyword>
<sequence>MKMVMVAGLGGDQEGTKKREKEEGWKVMVKVTVMAEEKRELGMVLVMVMVTGMSMMMELLATVALDRERENLGGGGVAIGWEANEEKAAMEKKKLVMVKGGMRKRISRVGGVYGMQRIEEG</sequence>
<evidence type="ECO:0000313" key="4">
    <source>
        <dbReference type="Proteomes" id="UP000233551"/>
    </source>
</evidence>
<dbReference type="EMBL" id="PGOL01003023">
    <property type="protein sequence ID" value="PKI43654.1"/>
    <property type="molecule type" value="Genomic_DNA"/>
</dbReference>
<organism evidence="3 4">
    <name type="scientific">Punica granatum</name>
    <name type="common">Pomegranate</name>
    <dbReference type="NCBI Taxonomy" id="22663"/>
    <lineage>
        <taxon>Eukaryota</taxon>
        <taxon>Viridiplantae</taxon>
        <taxon>Streptophyta</taxon>
        <taxon>Embryophyta</taxon>
        <taxon>Tracheophyta</taxon>
        <taxon>Spermatophyta</taxon>
        <taxon>Magnoliopsida</taxon>
        <taxon>eudicotyledons</taxon>
        <taxon>Gunneridae</taxon>
        <taxon>Pentapetalae</taxon>
        <taxon>rosids</taxon>
        <taxon>malvids</taxon>
        <taxon>Myrtales</taxon>
        <taxon>Lythraceae</taxon>
        <taxon>Punica</taxon>
    </lineage>
</organism>
<proteinExistence type="predicted"/>
<dbReference type="AlphaFoldDB" id="A0A2I0II39"/>
<keyword evidence="2" id="KW-0812">Transmembrane</keyword>
<evidence type="ECO:0000256" key="1">
    <source>
        <dbReference type="SAM" id="MobiDB-lite"/>
    </source>
</evidence>
<feature type="transmembrane region" description="Helical" evidence="2">
    <location>
        <begin position="41"/>
        <end position="65"/>
    </location>
</feature>
<dbReference type="Proteomes" id="UP000233551">
    <property type="component" value="Unassembled WGS sequence"/>
</dbReference>
<evidence type="ECO:0000256" key="2">
    <source>
        <dbReference type="SAM" id="Phobius"/>
    </source>
</evidence>
<keyword evidence="2" id="KW-0472">Membrane</keyword>
<comment type="caution">
    <text evidence="3">The sequence shown here is derived from an EMBL/GenBank/DDBJ whole genome shotgun (WGS) entry which is preliminary data.</text>
</comment>
<accession>A0A2I0II39</accession>
<protein>
    <submittedName>
        <fullName evidence="3">Uncharacterized protein</fullName>
    </submittedName>
</protein>
<reference evidence="3 4" key="1">
    <citation type="submission" date="2017-11" db="EMBL/GenBank/DDBJ databases">
        <title>De-novo sequencing of pomegranate (Punica granatum L.) genome.</title>
        <authorList>
            <person name="Akparov Z."/>
            <person name="Amiraslanov A."/>
            <person name="Hajiyeva S."/>
            <person name="Abbasov M."/>
            <person name="Kaur K."/>
            <person name="Hamwieh A."/>
            <person name="Solovyev V."/>
            <person name="Salamov A."/>
            <person name="Braich B."/>
            <person name="Kosarev P."/>
            <person name="Mahmoud A."/>
            <person name="Hajiyev E."/>
            <person name="Babayeva S."/>
            <person name="Izzatullayeva V."/>
            <person name="Mammadov A."/>
            <person name="Mammadov A."/>
            <person name="Sharifova S."/>
            <person name="Ojaghi J."/>
            <person name="Eynullazada K."/>
            <person name="Bayramov B."/>
            <person name="Abdulazimova A."/>
            <person name="Shahmuradov I."/>
        </authorList>
    </citation>
    <scope>NUCLEOTIDE SEQUENCE [LARGE SCALE GENOMIC DNA]</scope>
    <source>
        <strain evidence="4">cv. AG2017</strain>
        <tissue evidence="3">Leaf</tissue>
    </source>
</reference>
<gene>
    <name evidence="3" type="ORF">CRG98_035953</name>
</gene>
<feature type="region of interest" description="Disordered" evidence="1">
    <location>
        <begin position="1"/>
        <end position="21"/>
    </location>
</feature>